<gene>
    <name evidence="8" type="ORF">FOB19_13120</name>
    <name evidence="7" type="ORF">Q8G51_11380</name>
</gene>
<accession>A0A6N1MWI7</accession>
<dbReference type="InterPro" id="IPR000612">
    <property type="entry name" value="PMP3"/>
</dbReference>
<comment type="subcellular location">
    <subcellularLocation>
        <location evidence="1">Membrane</location>
    </subcellularLocation>
</comment>
<dbReference type="RefSeq" id="WP_121979864.1">
    <property type="nucleotide sequence ID" value="NZ_CP054803.1"/>
</dbReference>
<organism evidence="8 9">
    <name type="scientific">Acinetobacter lwoffii</name>
    <dbReference type="NCBI Taxonomy" id="28090"/>
    <lineage>
        <taxon>Bacteria</taxon>
        <taxon>Pseudomonadati</taxon>
        <taxon>Pseudomonadota</taxon>
        <taxon>Gammaproteobacteria</taxon>
        <taxon>Moraxellales</taxon>
        <taxon>Moraxellaceae</taxon>
        <taxon>Acinetobacter</taxon>
    </lineage>
</organism>
<keyword evidence="3 6" id="KW-0812">Transmembrane</keyword>
<sequence>MKSIIAFIFPWSLFMTIHRPAEATVCLMLQISILGWIPAAIWAIHTLYRDKIA</sequence>
<evidence type="ECO:0000313" key="8">
    <source>
        <dbReference type="EMBL" id="QKU22252.1"/>
    </source>
</evidence>
<dbReference type="Proteomes" id="UP000509126">
    <property type="component" value="Chromosome"/>
</dbReference>
<dbReference type="GO" id="GO:0016020">
    <property type="term" value="C:membrane"/>
    <property type="evidence" value="ECO:0007669"/>
    <property type="project" value="UniProtKB-SubCell"/>
</dbReference>
<evidence type="ECO:0000313" key="7">
    <source>
        <dbReference type="EMBL" id="MDP1448364.1"/>
    </source>
</evidence>
<evidence type="ECO:0000256" key="1">
    <source>
        <dbReference type="ARBA" id="ARBA00004370"/>
    </source>
</evidence>
<dbReference type="EMBL" id="CP054803">
    <property type="protein sequence ID" value="QKU22252.1"/>
    <property type="molecule type" value="Genomic_DNA"/>
</dbReference>
<evidence type="ECO:0000313" key="9">
    <source>
        <dbReference type="Proteomes" id="UP000509126"/>
    </source>
</evidence>
<protein>
    <submittedName>
        <fullName evidence="8">YqaE/Pmp3 family membrane protein</fullName>
    </submittedName>
</protein>
<evidence type="ECO:0000256" key="3">
    <source>
        <dbReference type="ARBA" id="ARBA00022692"/>
    </source>
</evidence>
<comment type="similarity">
    <text evidence="2">Belongs to the UPF0057 (PMP3) family.</text>
</comment>
<evidence type="ECO:0000256" key="6">
    <source>
        <dbReference type="SAM" id="Phobius"/>
    </source>
</evidence>
<reference evidence="7" key="2">
    <citation type="submission" date="2023-07" db="EMBL/GenBank/DDBJ databases">
        <title>Dynamics of blaOXA-23 gene transmission in Acinetobacter spp. from contaminated veterinary surfaces.</title>
        <authorList>
            <person name="Moreira Da Silva J."/>
            <person name="Menezes J."/>
            <person name="Fernandes L."/>
            <person name="Marques C."/>
            <person name="Amaral A."/>
            <person name="Timofte D."/>
            <person name="Pomba C."/>
        </authorList>
    </citation>
    <scope>NUCLEOTIDE SEQUENCE</scope>
    <source>
        <strain evidence="7">CMVB11Z4A1</strain>
    </source>
</reference>
<reference evidence="8 9" key="1">
    <citation type="submission" date="2019-11" db="EMBL/GenBank/DDBJ databases">
        <title>FDA dAtabase for Regulatory Grade micrObial Sequences (FDA-ARGOS): Supporting development and validation of Infectious Disease Dx tests.</title>
        <authorList>
            <person name="Patel R."/>
            <person name="Rucinski S."/>
            <person name="Tallon L."/>
            <person name="Sadzewicz L."/>
            <person name="Vavikolanu K."/>
            <person name="Mehta A."/>
            <person name="Aluvathingal J."/>
            <person name="Nadendla S."/>
            <person name="Nandy P."/>
            <person name="Geyer C."/>
            <person name="Yan Y."/>
            <person name="Sichtig H."/>
        </authorList>
    </citation>
    <scope>NUCLEOTIDE SEQUENCE [LARGE SCALE GENOMIC DNA]</scope>
    <source>
        <strain evidence="8 9">FDAARGOS_557</strain>
    </source>
</reference>
<proteinExistence type="inferred from homology"/>
<dbReference type="EMBL" id="JAUUUS010000290">
    <property type="protein sequence ID" value="MDP1448364.1"/>
    <property type="molecule type" value="Genomic_DNA"/>
</dbReference>
<keyword evidence="4 6" id="KW-1133">Transmembrane helix</keyword>
<name>A0A6N1MWI7_ACILW</name>
<dbReference type="AlphaFoldDB" id="A0A6N1MWI7"/>
<evidence type="ECO:0000256" key="4">
    <source>
        <dbReference type="ARBA" id="ARBA00022989"/>
    </source>
</evidence>
<evidence type="ECO:0000256" key="2">
    <source>
        <dbReference type="ARBA" id="ARBA00009530"/>
    </source>
</evidence>
<feature type="transmembrane region" description="Helical" evidence="6">
    <location>
        <begin position="33"/>
        <end position="48"/>
    </location>
</feature>
<dbReference type="Proteomes" id="UP001242129">
    <property type="component" value="Unassembled WGS sequence"/>
</dbReference>
<keyword evidence="5 6" id="KW-0472">Membrane</keyword>
<evidence type="ECO:0000256" key="5">
    <source>
        <dbReference type="ARBA" id="ARBA00023136"/>
    </source>
</evidence>
<dbReference type="Pfam" id="PF01679">
    <property type="entry name" value="Pmp3"/>
    <property type="match status" value="1"/>
</dbReference>